<proteinExistence type="predicted"/>
<comment type="caution">
    <text evidence="2">The sequence shown here is derived from an EMBL/GenBank/DDBJ whole genome shotgun (WGS) entry which is preliminary data.</text>
</comment>
<dbReference type="EMBL" id="JAWHQM010000003">
    <property type="protein sequence ID" value="KAK5626421.1"/>
    <property type="molecule type" value="Genomic_DNA"/>
</dbReference>
<organism evidence="2 3">
    <name type="scientific">Xylaria bambusicola</name>
    <dbReference type="NCBI Taxonomy" id="326684"/>
    <lineage>
        <taxon>Eukaryota</taxon>
        <taxon>Fungi</taxon>
        <taxon>Dikarya</taxon>
        <taxon>Ascomycota</taxon>
        <taxon>Pezizomycotina</taxon>
        <taxon>Sordariomycetes</taxon>
        <taxon>Xylariomycetidae</taxon>
        <taxon>Xylariales</taxon>
        <taxon>Xylariaceae</taxon>
        <taxon>Xylaria</taxon>
    </lineage>
</organism>
<dbReference type="Proteomes" id="UP001305414">
    <property type="component" value="Unassembled WGS sequence"/>
</dbReference>
<evidence type="ECO:0000313" key="2">
    <source>
        <dbReference type="EMBL" id="KAK5626421.1"/>
    </source>
</evidence>
<sequence>MTSIARGFPYPSTHVPRHKLICDETAARDAARSATAQLGSKMAENGGGQDQQDPKFDHPV</sequence>
<feature type="region of interest" description="Disordered" evidence="1">
    <location>
        <begin position="32"/>
        <end position="60"/>
    </location>
</feature>
<evidence type="ECO:0000313" key="3">
    <source>
        <dbReference type="Proteomes" id="UP001305414"/>
    </source>
</evidence>
<keyword evidence="3" id="KW-1185">Reference proteome</keyword>
<dbReference type="AlphaFoldDB" id="A0AAN7Z6P4"/>
<evidence type="ECO:0000256" key="1">
    <source>
        <dbReference type="SAM" id="MobiDB-lite"/>
    </source>
</evidence>
<protein>
    <submittedName>
        <fullName evidence="2">Uncharacterized protein</fullName>
    </submittedName>
</protein>
<reference evidence="2 3" key="1">
    <citation type="submission" date="2023-10" db="EMBL/GenBank/DDBJ databases">
        <title>Draft genome sequence of Xylaria bambusicola isolate GMP-LS, the root and basal stem rot pathogen of sugarcane in Indonesia.</title>
        <authorList>
            <person name="Selvaraj P."/>
            <person name="Muralishankar V."/>
            <person name="Muruganantham S."/>
            <person name="Sp S."/>
            <person name="Haryani S."/>
            <person name="Lau K.J.X."/>
            <person name="Naqvi N.I."/>
        </authorList>
    </citation>
    <scope>NUCLEOTIDE SEQUENCE [LARGE SCALE GENOMIC DNA]</scope>
    <source>
        <strain evidence="2">GMP-LS</strain>
    </source>
</reference>
<gene>
    <name evidence="2" type="ORF">RRF57_002136</name>
</gene>
<accession>A0AAN7Z6P4</accession>
<name>A0AAN7Z6P4_9PEZI</name>